<evidence type="ECO:0000259" key="2">
    <source>
        <dbReference type="Pfam" id="PF03330"/>
    </source>
</evidence>
<reference evidence="3" key="2">
    <citation type="submission" date="2023-02" db="EMBL/GenBank/DDBJ databases">
        <authorList>
            <consortium name="DOE Joint Genome Institute"/>
            <person name="Mondo S.J."/>
            <person name="Chang Y."/>
            <person name="Wang Y."/>
            <person name="Ahrendt S."/>
            <person name="Andreopoulos W."/>
            <person name="Barry K."/>
            <person name="Beard J."/>
            <person name="Benny G.L."/>
            <person name="Blankenship S."/>
            <person name="Bonito G."/>
            <person name="Cuomo C."/>
            <person name="Desiro A."/>
            <person name="Gervers K.A."/>
            <person name="Hundley H."/>
            <person name="Kuo A."/>
            <person name="LaButti K."/>
            <person name="Lang B.F."/>
            <person name="Lipzen A."/>
            <person name="O'Donnell K."/>
            <person name="Pangilinan J."/>
            <person name="Reynolds N."/>
            <person name="Sandor L."/>
            <person name="Smith M.W."/>
            <person name="Tsang A."/>
            <person name="Grigoriev I.V."/>
            <person name="Stajich J.E."/>
            <person name="Spatafora J.W."/>
        </authorList>
    </citation>
    <scope>NUCLEOTIDE SEQUENCE</scope>
    <source>
        <strain evidence="3">RSA 2281</strain>
    </source>
</reference>
<feature type="non-terminal residue" evidence="3">
    <location>
        <position position="1"/>
    </location>
</feature>
<dbReference type="InterPro" id="IPR036908">
    <property type="entry name" value="RlpA-like_sf"/>
</dbReference>
<gene>
    <name evidence="3" type="ORF">BDA99DRAFT_423587</name>
</gene>
<comment type="caution">
    <text evidence="3">The sequence shown here is derived from an EMBL/GenBank/DDBJ whole genome shotgun (WGS) entry which is preliminary data.</text>
</comment>
<dbReference type="SUPFAM" id="SSF50685">
    <property type="entry name" value="Barwin-like endoglucanases"/>
    <property type="match status" value="1"/>
</dbReference>
<evidence type="ECO:0000313" key="4">
    <source>
        <dbReference type="Proteomes" id="UP001209540"/>
    </source>
</evidence>
<accession>A0AAD5K4P1</accession>
<evidence type="ECO:0000313" key="3">
    <source>
        <dbReference type="EMBL" id="KAI9255105.1"/>
    </source>
</evidence>
<reference evidence="3" key="1">
    <citation type="journal article" date="2022" name="IScience">
        <title>Evolution of zygomycete secretomes and the origins of terrestrial fungal ecologies.</title>
        <authorList>
            <person name="Chang Y."/>
            <person name="Wang Y."/>
            <person name="Mondo S."/>
            <person name="Ahrendt S."/>
            <person name="Andreopoulos W."/>
            <person name="Barry K."/>
            <person name="Beard J."/>
            <person name="Benny G.L."/>
            <person name="Blankenship S."/>
            <person name="Bonito G."/>
            <person name="Cuomo C."/>
            <person name="Desiro A."/>
            <person name="Gervers K.A."/>
            <person name="Hundley H."/>
            <person name="Kuo A."/>
            <person name="LaButti K."/>
            <person name="Lang B.F."/>
            <person name="Lipzen A."/>
            <person name="O'Donnell K."/>
            <person name="Pangilinan J."/>
            <person name="Reynolds N."/>
            <person name="Sandor L."/>
            <person name="Smith M.E."/>
            <person name="Tsang A."/>
            <person name="Grigoriev I.V."/>
            <person name="Stajich J.E."/>
            <person name="Spatafora J.W."/>
        </authorList>
    </citation>
    <scope>NUCLEOTIDE SEQUENCE</scope>
    <source>
        <strain evidence="3">RSA 2281</strain>
    </source>
</reference>
<dbReference type="Proteomes" id="UP001209540">
    <property type="component" value="Unassembled WGS sequence"/>
</dbReference>
<dbReference type="Pfam" id="PF03330">
    <property type="entry name" value="DPBB_1"/>
    <property type="match status" value="1"/>
</dbReference>
<keyword evidence="1" id="KW-0732">Signal</keyword>
<dbReference type="Gene3D" id="2.40.40.10">
    <property type="entry name" value="RlpA-like domain"/>
    <property type="match status" value="1"/>
</dbReference>
<proteinExistence type="predicted"/>
<name>A0AAD5K4P1_9FUNG</name>
<feature type="non-terminal residue" evidence="3">
    <location>
        <position position="101"/>
    </location>
</feature>
<dbReference type="CDD" id="cd22272">
    <property type="entry name" value="DPBB_EXLX1-like"/>
    <property type="match status" value="1"/>
</dbReference>
<organism evidence="3 4">
    <name type="scientific">Phascolomyces articulosus</name>
    <dbReference type="NCBI Taxonomy" id="60185"/>
    <lineage>
        <taxon>Eukaryota</taxon>
        <taxon>Fungi</taxon>
        <taxon>Fungi incertae sedis</taxon>
        <taxon>Mucoromycota</taxon>
        <taxon>Mucoromycotina</taxon>
        <taxon>Mucoromycetes</taxon>
        <taxon>Mucorales</taxon>
        <taxon>Lichtheimiaceae</taxon>
        <taxon>Phascolomyces</taxon>
    </lineage>
</organism>
<dbReference type="InterPro" id="IPR051477">
    <property type="entry name" value="Expansin_CellWall"/>
</dbReference>
<keyword evidence="4" id="KW-1185">Reference proteome</keyword>
<feature type="domain" description="RlpA-like protein double-psi beta-barrel" evidence="2">
    <location>
        <begin position="48"/>
        <end position="98"/>
    </location>
</feature>
<evidence type="ECO:0000256" key="1">
    <source>
        <dbReference type="ARBA" id="ARBA00022729"/>
    </source>
</evidence>
<dbReference type="PANTHER" id="PTHR31836:SF28">
    <property type="entry name" value="SRCR DOMAIN-CONTAINING PROTEIN-RELATED"/>
    <property type="match status" value="1"/>
</dbReference>
<sequence length="101" mass="10692">KGTFSGEGTFYNTGLGSCGITNTDSDFICAMNYVDMENGANPNNNPKCGRKVQIKGPNGSVTVEVTDTCPTCAKGDIDLSPAAFAEIADFDAGRVDITWDW</sequence>
<dbReference type="EMBL" id="JAIXMP010000023">
    <property type="protein sequence ID" value="KAI9255105.1"/>
    <property type="molecule type" value="Genomic_DNA"/>
</dbReference>
<dbReference type="InterPro" id="IPR009009">
    <property type="entry name" value="RlpA-like_DPBB"/>
</dbReference>
<dbReference type="AlphaFoldDB" id="A0AAD5K4P1"/>
<protein>
    <submittedName>
        <fullName evidence="3">RlpA-like double-psi beta-barrel-protein domain-containing protein-containing protein</fullName>
    </submittedName>
</protein>
<dbReference type="PANTHER" id="PTHR31836">
    <property type="match status" value="1"/>
</dbReference>